<dbReference type="HOGENOM" id="CLU_1658685_0_0_6"/>
<dbReference type="EMBL" id="AE016827">
    <property type="protein sequence ID" value="AAU38775.1"/>
    <property type="molecule type" value="Genomic_DNA"/>
</dbReference>
<name>Q65QI5_MANSM</name>
<evidence type="ECO:0000259" key="1">
    <source>
        <dbReference type="Pfam" id="PF21247"/>
    </source>
</evidence>
<dbReference type="AlphaFoldDB" id="Q65QI5"/>
<evidence type="ECO:0000313" key="3">
    <source>
        <dbReference type="Proteomes" id="UP000000607"/>
    </source>
</evidence>
<accession>Q65QI5</accession>
<reference evidence="2 3" key="1">
    <citation type="journal article" date="2004" name="Nat. Biotechnol.">
        <title>The genome sequence of the capnophilic rumen bacterium Mannheimia succiniciproducens.</title>
        <authorList>
            <person name="Hong S.H."/>
            <person name="Kim J.S."/>
            <person name="Lee S.Y."/>
            <person name="In Y.H."/>
            <person name="Choi S.S."/>
            <person name="Rih J.-K."/>
            <person name="Kim C.H."/>
            <person name="Jeong H."/>
            <person name="Hur C.G."/>
            <person name="Kim J.J."/>
        </authorList>
    </citation>
    <scope>NUCLEOTIDE SEQUENCE [LARGE SCALE GENOMIC DNA]</scope>
    <source>
        <strain evidence="3">KCTC 0769BP / MBEL55E</strain>
    </source>
</reference>
<dbReference type="KEGG" id="msu:MS2168"/>
<dbReference type="Proteomes" id="UP000000607">
    <property type="component" value="Chromosome"/>
</dbReference>
<dbReference type="Pfam" id="PF21247">
    <property type="entry name" value="Fic-like_C"/>
    <property type="match status" value="1"/>
</dbReference>
<gene>
    <name evidence="2" type="ordered locus">MS2168</name>
</gene>
<feature type="domain" description="Filamentation induced by cAMP protein Fic-like C-terminal" evidence="1">
    <location>
        <begin position="97"/>
        <end position="155"/>
    </location>
</feature>
<evidence type="ECO:0000313" key="2">
    <source>
        <dbReference type="EMBL" id="AAU38775.1"/>
    </source>
</evidence>
<protein>
    <recommendedName>
        <fullName evidence="1">Filamentation induced by cAMP protein Fic-like C-terminal domain-containing protein</fullName>
    </recommendedName>
</protein>
<dbReference type="InterPro" id="IPR049514">
    <property type="entry name" value="Fic-like_C"/>
</dbReference>
<dbReference type="eggNOG" id="COG2865">
    <property type="taxonomic scope" value="Bacteria"/>
</dbReference>
<keyword evidence="3" id="KW-1185">Reference proteome</keyword>
<proteinExistence type="predicted"/>
<organism evidence="2 3">
    <name type="scientific">Mannheimia succiniciproducens (strain KCTC 0769BP / MBEL55E)</name>
    <dbReference type="NCBI Taxonomy" id="221988"/>
    <lineage>
        <taxon>Bacteria</taxon>
        <taxon>Pseudomonadati</taxon>
        <taxon>Pseudomonadota</taxon>
        <taxon>Gammaproteobacteria</taxon>
        <taxon>Pasteurellales</taxon>
        <taxon>Pasteurellaceae</taxon>
        <taxon>Basfia</taxon>
    </lineage>
</organism>
<dbReference type="STRING" id="221988.MS2168"/>
<sequence length="159" mass="17916">MLDIKPILAIKGTSMLIWNDIERNELMYHLVGFDLENSNVIQNKSNSDYIATLADGQAEKNLYNNELDSGSTIPLVSKEQENDPVTDLVTPLAETLVRLMEVLGNEEKGIVQLGIELSVADKKNIRKTYIEPALKLGLIERTIPEKPTSPNQKYRKIKH</sequence>